<keyword evidence="3 7" id="KW-0812">Transmembrane</keyword>
<feature type="transmembrane region" description="Helical" evidence="7">
    <location>
        <begin position="266"/>
        <end position="287"/>
    </location>
</feature>
<dbReference type="InterPro" id="IPR022764">
    <property type="entry name" value="Peptidase_S54_rhomboid_dom"/>
</dbReference>
<dbReference type="Proteomes" id="UP001303222">
    <property type="component" value="Unassembled WGS sequence"/>
</dbReference>
<keyword evidence="6 7" id="KW-0472">Membrane</keyword>
<feature type="transmembrane region" description="Helical" evidence="7">
    <location>
        <begin position="228"/>
        <end position="254"/>
    </location>
</feature>
<evidence type="ECO:0000256" key="4">
    <source>
        <dbReference type="ARBA" id="ARBA00022801"/>
    </source>
</evidence>
<feature type="domain" description="Peptidase S54 rhomboid" evidence="8">
    <location>
        <begin position="154"/>
        <end position="315"/>
    </location>
</feature>
<dbReference type="Gene3D" id="1.20.1540.10">
    <property type="entry name" value="Rhomboid-like"/>
    <property type="match status" value="1"/>
</dbReference>
<sequence>MEYTAPVLPMKELRASLSEAAWQKLDKVFALYPFEFVPQVLSDARWRRSPYLGRYVVINFKKGWFVYLFWAVNMAVFAVWQYRSLLDLPSKLFSSSQTRQQRPAKRGRSSRGLPDNVRTIHDLTREHEEASLKQAGLQPLYRHLMVSLDNIAQGRWWTMLTSTVSHKDFSHLCKNMLAFIGVASIGINRGLSNGKLFCVCLGSAVAGSVAHLWHSAHKAKRARQNRRLGVIWTAPALGASGIVSGLSVAVAVVFPYETVHMGSGFLPIPLTIPLWTIPFASFAYDLWMLGDESSRIGHAAHLGGAVFGGLYSLAAWRGLSFIPYRL</sequence>
<reference evidence="9" key="1">
    <citation type="journal article" date="2023" name="Mol. Phylogenet. Evol.">
        <title>Genome-scale phylogeny and comparative genomics of the fungal order Sordariales.</title>
        <authorList>
            <person name="Hensen N."/>
            <person name="Bonometti L."/>
            <person name="Westerberg I."/>
            <person name="Brannstrom I.O."/>
            <person name="Guillou S."/>
            <person name="Cros-Aarteil S."/>
            <person name="Calhoun S."/>
            <person name="Haridas S."/>
            <person name="Kuo A."/>
            <person name="Mondo S."/>
            <person name="Pangilinan J."/>
            <person name="Riley R."/>
            <person name="LaButti K."/>
            <person name="Andreopoulos B."/>
            <person name="Lipzen A."/>
            <person name="Chen C."/>
            <person name="Yan M."/>
            <person name="Daum C."/>
            <person name="Ng V."/>
            <person name="Clum A."/>
            <person name="Steindorff A."/>
            <person name="Ohm R.A."/>
            <person name="Martin F."/>
            <person name="Silar P."/>
            <person name="Natvig D.O."/>
            <person name="Lalanne C."/>
            <person name="Gautier V."/>
            <person name="Ament-Velasquez S.L."/>
            <person name="Kruys A."/>
            <person name="Hutchinson M.I."/>
            <person name="Powell A.J."/>
            <person name="Barry K."/>
            <person name="Miller A.N."/>
            <person name="Grigoriev I.V."/>
            <person name="Debuchy R."/>
            <person name="Gladieux P."/>
            <person name="Hiltunen Thoren M."/>
            <person name="Johannesson H."/>
        </authorList>
    </citation>
    <scope>NUCLEOTIDE SEQUENCE</scope>
    <source>
        <strain evidence="9">CBS 626.80</strain>
    </source>
</reference>
<dbReference type="GO" id="GO:0004252">
    <property type="term" value="F:serine-type endopeptidase activity"/>
    <property type="evidence" value="ECO:0007669"/>
    <property type="project" value="InterPro"/>
</dbReference>
<feature type="transmembrane region" description="Helical" evidence="7">
    <location>
        <begin position="64"/>
        <end position="82"/>
    </location>
</feature>
<dbReference type="PANTHER" id="PTHR43731">
    <property type="entry name" value="RHOMBOID PROTEASE"/>
    <property type="match status" value="1"/>
</dbReference>
<keyword evidence="5 7" id="KW-1133">Transmembrane helix</keyword>
<dbReference type="EMBL" id="MU859081">
    <property type="protein sequence ID" value="KAK3955028.1"/>
    <property type="molecule type" value="Genomic_DNA"/>
</dbReference>
<evidence type="ECO:0000256" key="2">
    <source>
        <dbReference type="ARBA" id="ARBA00009045"/>
    </source>
</evidence>
<dbReference type="AlphaFoldDB" id="A0AAN6P3M7"/>
<evidence type="ECO:0000259" key="8">
    <source>
        <dbReference type="Pfam" id="PF01694"/>
    </source>
</evidence>
<dbReference type="GO" id="GO:0006465">
    <property type="term" value="P:signal peptide processing"/>
    <property type="evidence" value="ECO:0007669"/>
    <property type="project" value="TreeGrafter"/>
</dbReference>
<dbReference type="InterPro" id="IPR035952">
    <property type="entry name" value="Rhomboid-like_sf"/>
</dbReference>
<evidence type="ECO:0000256" key="5">
    <source>
        <dbReference type="ARBA" id="ARBA00022989"/>
    </source>
</evidence>
<evidence type="ECO:0000256" key="6">
    <source>
        <dbReference type="ARBA" id="ARBA00023136"/>
    </source>
</evidence>
<comment type="caution">
    <text evidence="9">The sequence shown here is derived from an EMBL/GenBank/DDBJ whole genome shotgun (WGS) entry which is preliminary data.</text>
</comment>
<dbReference type="PANTHER" id="PTHR43731:SF14">
    <property type="entry name" value="PRESENILIN-ASSOCIATED RHOMBOID-LIKE PROTEIN, MITOCHONDRIAL"/>
    <property type="match status" value="1"/>
</dbReference>
<gene>
    <name evidence="9" type="ORF">QBC32DRAFT_334450</name>
</gene>
<dbReference type="GO" id="GO:0016020">
    <property type="term" value="C:membrane"/>
    <property type="evidence" value="ECO:0007669"/>
    <property type="project" value="UniProtKB-SubCell"/>
</dbReference>
<protein>
    <recommendedName>
        <fullName evidence="8">Peptidase S54 rhomboid domain-containing protein</fullName>
    </recommendedName>
</protein>
<dbReference type="Pfam" id="PF01694">
    <property type="entry name" value="Rhomboid"/>
    <property type="match status" value="1"/>
</dbReference>
<organism evidence="9 10">
    <name type="scientific">Pseudoneurospora amorphoporcata</name>
    <dbReference type="NCBI Taxonomy" id="241081"/>
    <lineage>
        <taxon>Eukaryota</taxon>
        <taxon>Fungi</taxon>
        <taxon>Dikarya</taxon>
        <taxon>Ascomycota</taxon>
        <taxon>Pezizomycotina</taxon>
        <taxon>Sordariomycetes</taxon>
        <taxon>Sordariomycetidae</taxon>
        <taxon>Sordariales</taxon>
        <taxon>Sordariaceae</taxon>
        <taxon>Pseudoneurospora</taxon>
    </lineage>
</organism>
<dbReference type="SUPFAM" id="SSF144091">
    <property type="entry name" value="Rhomboid-like"/>
    <property type="match status" value="1"/>
</dbReference>
<comment type="similarity">
    <text evidence="2">Belongs to the peptidase S54 family.</text>
</comment>
<accession>A0AAN6P3M7</accession>
<evidence type="ECO:0000256" key="7">
    <source>
        <dbReference type="SAM" id="Phobius"/>
    </source>
</evidence>
<reference evidence="9" key="2">
    <citation type="submission" date="2023-06" db="EMBL/GenBank/DDBJ databases">
        <authorList>
            <consortium name="Lawrence Berkeley National Laboratory"/>
            <person name="Mondo S.J."/>
            <person name="Hensen N."/>
            <person name="Bonometti L."/>
            <person name="Westerberg I."/>
            <person name="Brannstrom I.O."/>
            <person name="Guillou S."/>
            <person name="Cros-Aarteil S."/>
            <person name="Calhoun S."/>
            <person name="Haridas S."/>
            <person name="Kuo A."/>
            <person name="Pangilinan J."/>
            <person name="Riley R."/>
            <person name="Labutti K."/>
            <person name="Andreopoulos B."/>
            <person name="Lipzen A."/>
            <person name="Chen C."/>
            <person name="Yanf M."/>
            <person name="Daum C."/>
            <person name="Ng V."/>
            <person name="Clum A."/>
            <person name="Steindorff A."/>
            <person name="Ohm R."/>
            <person name="Martin F."/>
            <person name="Silar P."/>
            <person name="Natvig D."/>
            <person name="Lalanne C."/>
            <person name="Gautier V."/>
            <person name="Ament-Velasquez S.L."/>
            <person name="Kruys A."/>
            <person name="Hutchinson M.I."/>
            <person name="Powell A.J."/>
            <person name="Barry K."/>
            <person name="Miller A.N."/>
            <person name="Grigoriev I.V."/>
            <person name="Debuchy R."/>
            <person name="Gladieux P."/>
            <person name="Thoren M.H."/>
            <person name="Johannesson H."/>
        </authorList>
    </citation>
    <scope>NUCLEOTIDE SEQUENCE</scope>
    <source>
        <strain evidence="9">CBS 626.80</strain>
    </source>
</reference>
<keyword evidence="4" id="KW-0378">Hydrolase</keyword>
<evidence type="ECO:0000256" key="3">
    <source>
        <dbReference type="ARBA" id="ARBA00022692"/>
    </source>
</evidence>
<name>A0AAN6P3M7_9PEZI</name>
<proteinExistence type="inferred from homology"/>
<feature type="transmembrane region" description="Helical" evidence="7">
    <location>
        <begin position="299"/>
        <end position="319"/>
    </location>
</feature>
<comment type="subcellular location">
    <subcellularLocation>
        <location evidence="1">Membrane</location>
        <topology evidence="1">Multi-pass membrane protein</topology>
    </subcellularLocation>
</comment>
<keyword evidence="10" id="KW-1185">Reference proteome</keyword>
<dbReference type="InterPro" id="IPR050925">
    <property type="entry name" value="Rhomboid_protease_S54"/>
</dbReference>
<evidence type="ECO:0000313" key="10">
    <source>
        <dbReference type="Proteomes" id="UP001303222"/>
    </source>
</evidence>
<evidence type="ECO:0000313" key="9">
    <source>
        <dbReference type="EMBL" id="KAK3955028.1"/>
    </source>
</evidence>
<evidence type="ECO:0000256" key="1">
    <source>
        <dbReference type="ARBA" id="ARBA00004141"/>
    </source>
</evidence>